<evidence type="ECO:0000313" key="2">
    <source>
        <dbReference type="Proteomes" id="UP000323505"/>
    </source>
</evidence>
<name>A0A5D3FVY7_9ACTN</name>
<dbReference type="EMBL" id="VSRQ01000001">
    <property type="protein sequence ID" value="TYK52393.1"/>
    <property type="molecule type" value="Genomic_DNA"/>
</dbReference>
<comment type="caution">
    <text evidence="1">The sequence shown here is derived from an EMBL/GenBank/DDBJ whole genome shotgun (WGS) entry which is preliminary data.</text>
</comment>
<keyword evidence="2" id="KW-1185">Reference proteome</keyword>
<reference evidence="1 2" key="1">
    <citation type="submission" date="2019-08" db="EMBL/GenBank/DDBJ databases">
        <title>Actinomadura sp. nov. CYP1-5 isolated from mountain soil.</title>
        <authorList>
            <person name="Songsumanus A."/>
            <person name="Kuncharoen N."/>
            <person name="Kudo T."/>
            <person name="Yuki M."/>
            <person name="Igarashi Y."/>
            <person name="Tanasupawat S."/>
        </authorList>
    </citation>
    <scope>NUCLEOTIDE SEQUENCE [LARGE SCALE GENOMIC DNA]</scope>
    <source>
        <strain evidence="1 2">CYP1-5</strain>
    </source>
</reference>
<protein>
    <submittedName>
        <fullName evidence="1">Uncharacterized protein</fullName>
    </submittedName>
</protein>
<gene>
    <name evidence="1" type="ORF">FXF68_00955</name>
</gene>
<dbReference type="RefSeq" id="WP_148756918.1">
    <property type="nucleotide sequence ID" value="NZ_VSRQ01000001.1"/>
</dbReference>
<proteinExistence type="predicted"/>
<accession>A0A5D3FVY7</accession>
<sequence length="78" mass="8746">MARLVVVLGQIPRAVVQVVSILTVKVDEVLVVRNLTQLELAYWERNPSLFRDPEAALNQLQKAVVDDERRDPPPTVSA</sequence>
<evidence type="ECO:0000313" key="1">
    <source>
        <dbReference type="EMBL" id="TYK52393.1"/>
    </source>
</evidence>
<dbReference type="AlphaFoldDB" id="A0A5D3FVY7"/>
<dbReference type="Proteomes" id="UP000323505">
    <property type="component" value="Unassembled WGS sequence"/>
</dbReference>
<organism evidence="1 2">
    <name type="scientific">Actinomadura decatromicini</name>
    <dbReference type="NCBI Taxonomy" id="2604572"/>
    <lineage>
        <taxon>Bacteria</taxon>
        <taxon>Bacillati</taxon>
        <taxon>Actinomycetota</taxon>
        <taxon>Actinomycetes</taxon>
        <taxon>Streptosporangiales</taxon>
        <taxon>Thermomonosporaceae</taxon>
        <taxon>Actinomadura</taxon>
    </lineage>
</organism>